<accession>A0A933NW65</accession>
<keyword evidence="4" id="KW-0676">Redox-active center</keyword>
<evidence type="ECO:0000256" key="4">
    <source>
        <dbReference type="ARBA" id="ARBA00023284"/>
    </source>
</evidence>
<dbReference type="Pfam" id="PF01323">
    <property type="entry name" value="DSBA"/>
    <property type="match status" value="1"/>
</dbReference>
<protein>
    <submittedName>
        <fullName evidence="6">DsbA family protein</fullName>
    </submittedName>
</protein>
<evidence type="ECO:0000259" key="5">
    <source>
        <dbReference type="PROSITE" id="PS51352"/>
    </source>
</evidence>
<reference evidence="6" key="1">
    <citation type="submission" date="2020-07" db="EMBL/GenBank/DDBJ databases">
        <title>Huge and variable diversity of episymbiotic CPR bacteria and DPANN archaea in groundwater ecosystems.</title>
        <authorList>
            <person name="He C.Y."/>
            <person name="Keren R."/>
            <person name="Whittaker M."/>
            <person name="Farag I.F."/>
            <person name="Doudna J."/>
            <person name="Cate J.H.D."/>
            <person name="Banfield J.F."/>
        </authorList>
    </citation>
    <scope>NUCLEOTIDE SEQUENCE</scope>
    <source>
        <strain evidence="6">NC_groundwater_1586_Pr3_B-0.1um_66_15</strain>
    </source>
</reference>
<name>A0A933NW65_9HYPH</name>
<dbReference type="Gene3D" id="3.40.30.10">
    <property type="entry name" value="Glutaredoxin"/>
    <property type="match status" value="1"/>
</dbReference>
<evidence type="ECO:0000313" key="7">
    <source>
        <dbReference type="Proteomes" id="UP000782610"/>
    </source>
</evidence>
<keyword evidence="2" id="KW-0560">Oxidoreductase</keyword>
<proteinExistence type="predicted"/>
<feature type="domain" description="Thioredoxin" evidence="5">
    <location>
        <begin position="86"/>
        <end position="275"/>
    </location>
</feature>
<evidence type="ECO:0000256" key="3">
    <source>
        <dbReference type="ARBA" id="ARBA00023157"/>
    </source>
</evidence>
<dbReference type="InterPro" id="IPR013766">
    <property type="entry name" value="Thioredoxin_domain"/>
</dbReference>
<dbReference type="InterPro" id="IPR001853">
    <property type="entry name" value="DSBA-like_thioredoxin_dom"/>
</dbReference>
<organism evidence="6 7">
    <name type="scientific">Devosia nanyangense</name>
    <dbReference type="NCBI Taxonomy" id="1228055"/>
    <lineage>
        <taxon>Bacteria</taxon>
        <taxon>Pseudomonadati</taxon>
        <taxon>Pseudomonadota</taxon>
        <taxon>Alphaproteobacteria</taxon>
        <taxon>Hyphomicrobiales</taxon>
        <taxon>Devosiaceae</taxon>
        <taxon>Devosia</taxon>
    </lineage>
</organism>
<dbReference type="InterPro" id="IPR036249">
    <property type="entry name" value="Thioredoxin-like_sf"/>
</dbReference>
<dbReference type="PANTHER" id="PTHR13887:SF14">
    <property type="entry name" value="DISULFIDE BOND FORMATION PROTEIN D"/>
    <property type="match status" value="1"/>
</dbReference>
<dbReference type="SUPFAM" id="SSF52833">
    <property type="entry name" value="Thioredoxin-like"/>
    <property type="match status" value="1"/>
</dbReference>
<dbReference type="CDD" id="cd03023">
    <property type="entry name" value="DsbA_Com1_like"/>
    <property type="match status" value="1"/>
</dbReference>
<keyword evidence="1" id="KW-0732">Signal</keyword>
<keyword evidence="3" id="KW-1015">Disulfide bond</keyword>
<evidence type="ECO:0000256" key="1">
    <source>
        <dbReference type="ARBA" id="ARBA00022729"/>
    </source>
</evidence>
<dbReference type="PROSITE" id="PS51352">
    <property type="entry name" value="THIOREDOXIN_2"/>
    <property type="match status" value="1"/>
</dbReference>
<evidence type="ECO:0000313" key="6">
    <source>
        <dbReference type="EMBL" id="MBI4921574.1"/>
    </source>
</evidence>
<gene>
    <name evidence="6" type="ORF">HY834_07475</name>
</gene>
<dbReference type="PANTHER" id="PTHR13887">
    <property type="entry name" value="GLUTATHIONE S-TRANSFERASE KAPPA"/>
    <property type="match status" value="1"/>
</dbReference>
<dbReference type="Proteomes" id="UP000782610">
    <property type="component" value="Unassembled WGS sequence"/>
</dbReference>
<dbReference type="AlphaFoldDB" id="A0A933NW65"/>
<comment type="caution">
    <text evidence="6">The sequence shown here is derived from an EMBL/GenBank/DDBJ whole genome shotgun (WGS) entry which is preliminary data.</text>
</comment>
<dbReference type="GO" id="GO:0016491">
    <property type="term" value="F:oxidoreductase activity"/>
    <property type="evidence" value="ECO:0007669"/>
    <property type="project" value="UniProtKB-KW"/>
</dbReference>
<dbReference type="EMBL" id="JACRAF010000022">
    <property type="protein sequence ID" value="MBI4921574.1"/>
    <property type="molecule type" value="Genomic_DNA"/>
</dbReference>
<evidence type="ECO:0000256" key="2">
    <source>
        <dbReference type="ARBA" id="ARBA00023002"/>
    </source>
</evidence>
<sequence length="290" mass="30927">MSRLSFALVLLVGLLAGGLGSLVLRPQAAPLSDTDVRSMITEMLVADKAAQPAAVAELDPAKLDQLVEDFLMSDPSILQRMSDKLAETKQVAERAAAKLALDNHYSDIYDDLSNVILGNPDGDVTLVELFDYNCSYCRSALPDLVALMAEDPNLKVILKEFPILSAGSVDAARIAVLVGEDPKVNYWDFHQKLFSARGQVGADEALQVAEEVGGNRVALMIDMNGAKPAAVIQKTYDLAKALDISGTPTYILGDEMIPGAIGIDQLRFKIANMRACGSTLCTGDEPASSG</sequence>